<sequence>MMSLWDALRMNMMISYQELVRTLMEDHFYRKILRVANSVSSEEDKSRTLFVLFGLLSILNKPTLYDKINKLRNKIFSGMRTIEVIHTGHDFDSTEHRPAFGIAPNIFCLYNDENRIYLPLSHNFTLCFITGAALCFRPRIDVFSPRPELLKCRHDRSLNFYKVSFDYIDNVMTTIDMYNVGSSSTFYSAYQLSKLNEYLDKQNKNHDYYYTPENPVLWRPAQEDEL</sequence>
<dbReference type="EMBL" id="AP025168">
    <property type="protein sequence ID" value="BDB32590.1"/>
    <property type="molecule type" value="Genomic_DNA"/>
</dbReference>
<geneLocation type="plasmid" evidence="1 2">
    <name>pNUITMVK11-2</name>
</geneLocation>
<evidence type="ECO:0000313" key="1">
    <source>
        <dbReference type="EMBL" id="BDB32590.1"/>
    </source>
</evidence>
<gene>
    <name evidence="1" type="ORF">NUITMVK11_4490</name>
</gene>
<proteinExistence type="predicted"/>
<organism evidence="1 2">
    <name type="scientific">Klebsiella quasipneumoniae</name>
    <dbReference type="NCBI Taxonomy" id="1463165"/>
    <lineage>
        <taxon>Bacteria</taxon>
        <taxon>Pseudomonadati</taxon>
        <taxon>Pseudomonadota</taxon>
        <taxon>Gammaproteobacteria</taxon>
        <taxon>Enterobacterales</taxon>
        <taxon>Enterobacteriaceae</taxon>
        <taxon>Klebsiella/Raoultella group</taxon>
        <taxon>Klebsiella</taxon>
        <taxon>Klebsiella pneumoniae complex</taxon>
    </lineage>
</organism>
<evidence type="ECO:0008006" key="3">
    <source>
        <dbReference type="Google" id="ProtNLM"/>
    </source>
</evidence>
<protein>
    <recommendedName>
        <fullName evidence="3">DUF4238 domain-containing protein</fullName>
    </recommendedName>
</protein>
<reference evidence="1 2" key="1">
    <citation type="submission" date="2021-09" db="EMBL/GenBank/DDBJ databases">
        <title>Whole genome sequencing of antimicrobial-resistant bacteria isolated from aquatic animals, plants, and environment in Asia.</title>
        <authorList>
            <person name="Hirabayashi A."/>
            <person name="Suzuki M."/>
        </authorList>
    </citation>
    <scope>NUCLEOTIDE SEQUENCE [LARGE SCALE GENOMIC DNA]</scope>
    <source>
        <strain evidence="1 2">NUITM-VK11</strain>
        <plasmid evidence="1 2">pNUITMVK11-2</plasmid>
    </source>
</reference>
<dbReference type="Proteomes" id="UP001319889">
    <property type="component" value="Plasmid pNUITMVK11-2"/>
</dbReference>
<accession>A0AB33IVB7</accession>
<evidence type="ECO:0000313" key="2">
    <source>
        <dbReference type="Proteomes" id="UP001319889"/>
    </source>
</evidence>
<keyword evidence="1" id="KW-0614">Plasmid</keyword>
<dbReference type="AlphaFoldDB" id="A0AB33IVB7"/>
<name>A0AB33IVB7_9ENTR</name>